<sequence length="251" mass="27755">MVGDSLGLVLVIPVNKDARRAGEIDQIAFEIDLFHSGLRGLFLFGHATSDQVFQVSVSEEWEGGNEIGSNANKKAATNKLSEVHQKGLHLIIIHGHTYSSGLPLDLPVVTEMFQLGGKSGMTDIRPKSIGTALEQAHELRHYSLVAHPNSHPLQEPIHLKLLKPRKELSSKVTACSPSYGQNKERQSKLPCRFQYELKAIHSCNEGQVFSNPICSTLNGIDWRTGFEPIEKRLFACNVMLPWVKKGIAVLS</sequence>
<dbReference type="Proteomes" id="UP001314170">
    <property type="component" value="Unassembled WGS sequence"/>
</dbReference>
<dbReference type="EMBL" id="CAWUPB010000109">
    <property type="protein sequence ID" value="CAK7323410.1"/>
    <property type="molecule type" value="Genomic_DNA"/>
</dbReference>
<dbReference type="EMBL" id="CAWUPB010000903">
    <property type="protein sequence ID" value="CAK7328787.1"/>
    <property type="molecule type" value="Genomic_DNA"/>
</dbReference>
<evidence type="ECO:0000313" key="3">
    <source>
        <dbReference type="Proteomes" id="UP001314170"/>
    </source>
</evidence>
<accession>A0AAV1R4L2</accession>
<protein>
    <submittedName>
        <fullName evidence="2">Uncharacterized protein</fullName>
    </submittedName>
</protein>
<keyword evidence="3" id="KW-1185">Reference proteome</keyword>
<evidence type="ECO:0000313" key="2">
    <source>
        <dbReference type="EMBL" id="CAK7328787.1"/>
    </source>
</evidence>
<organism evidence="2 3">
    <name type="scientific">Dovyalis caffra</name>
    <dbReference type="NCBI Taxonomy" id="77055"/>
    <lineage>
        <taxon>Eukaryota</taxon>
        <taxon>Viridiplantae</taxon>
        <taxon>Streptophyta</taxon>
        <taxon>Embryophyta</taxon>
        <taxon>Tracheophyta</taxon>
        <taxon>Spermatophyta</taxon>
        <taxon>Magnoliopsida</taxon>
        <taxon>eudicotyledons</taxon>
        <taxon>Gunneridae</taxon>
        <taxon>Pentapetalae</taxon>
        <taxon>rosids</taxon>
        <taxon>fabids</taxon>
        <taxon>Malpighiales</taxon>
        <taxon>Salicaceae</taxon>
        <taxon>Flacourtieae</taxon>
        <taxon>Dovyalis</taxon>
    </lineage>
</organism>
<proteinExistence type="predicted"/>
<dbReference type="AlphaFoldDB" id="A0AAV1R4L2"/>
<reference evidence="2 3" key="1">
    <citation type="submission" date="2024-01" db="EMBL/GenBank/DDBJ databases">
        <authorList>
            <person name="Waweru B."/>
        </authorList>
    </citation>
    <scope>NUCLEOTIDE SEQUENCE [LARGE SCALE GENOMIC DNA]</scope>
</reference>
<comment type="caution">
    <text evidence="2">The sequence shown here is derived from an EMBL/GenBank/DDBJ whole genome shotgun (WGS) entry which is preliminary data.</text>
</comment>
<gene>
    <name evidence="1" type="ORF">DCAF_LOCUS1036</name>
    <name evidence="2" type="ORF">DCAF_LOCUS6530</name>
</gene>
<evidence type="ECO:0000313" key="1">
    <source>
        <dbReference type="EMBL" id="CAK7323410.1"/>
    </source>
</evidence>
<name>A0AAV1R4L2_9ROSI</name>